<name>A0A8J3YSS0_9ACTN</name>
<gene>
    <name evidence="2" type="ORF">Val02_59740</name>
</gene>
<dbReference type="GO" id="GO:0003677">
    <property type="term" value="F:DNA binding"/>
    <property type="evidence" value="ECO:0007669"/>
    <property type="project" value="InterPro"/>
</dbReference>
<dbReference type="InterPro" id="IPR036388">
    <property type="entry name" value="WH-like_DNA-bd_sf"/>
</dbReference>
<feature type="domain" description="PAS" evidence="1">
    <location>
        <begin position="54"/>
        <end position="106"/>
    </location>
</feature>
<dbReference type="CDD" id="cd00130">
    <property type="entry name" value="PAS"/>
    <property type="match status" value="1"/>
</dbReference>
<proteinExistence type="predicted"/>
<evidence type="ECO:0000313" key="2">
    <source>
        <dbReference type="EMBL" id="GIJ49088.1"/>
    </source>
</evidence>
<accession>A0A8J3YSS0</accession>
<evidence type="ECO:0000313" key="3">
    <source>
        <dbReference type="Proteomes" id="UP000619260"/>
    </source>
</evidence>
<dbReference type="RefSeq" id="WP_239153429.1">
    <property type="nucleotide sequence ID" value="NZ_BOPF01000024.1"/>
</dbReference>
<dbReference type="SUPFAM" id="SSF55785">
    <property type="entry name" value="PYP-like sensor domain (PAS domain)"/>
    <property type="match status" value="1"/>
</dbReference>
<dbReference type="InterPro" id="IPR035965">
    <property type="entry name" value="PAS-like_dom_sf"/>
</dbReference>
<comment type="caution">
    <text evidence="2">The sequence shown here is derived from an EMBL/GenBank/DDBJ whole genome shotgun (WGS) entry which is preliminary data.</text>
</comment>
<dbReference type="InterPro" id="IPR000792">
    <property type="entry name" value="Tscrpt_reg_LuxR_C"/>
</dbReference>
<dbReference type="SMART" id="SM00421">
    <property type="entry name" value="HTH_LUXR"/>
    <property type="match status" value="1"/>
</dbReference>
<dbReference type="GO" id="GO:0006355">
    <property type="term" value="P:regulation of DNA-templated transcription"/>
    <property type="evidence" value="ECO:0007669"/>
    <property type="project" value="InterPro"/>
</dbReference>
<evidence type="ECO:0000259" key="1">
    <source>
        <dbReference type="PROSITE" id="PS50112"/>
    </source>
</evidence>
<dbReference type="InterPro" id="IPR013656">
    <property type="entry name" value="PAS_4"/>
</dbReference>
<dbReference type="PROSITE" id="PS50112">
    <property type="entry name" value="PAS"/>
    <property type="match status" value="1"/>
</dbReference>
<dbReference type="SMART" id="SM00091">
    <property type="entry name" value="PAS"/>
    <property type="match status" value="1"/>
</dbReference>
<dbReference type="AlphaFoldDB" id="A0A8J3YSS0"/>
<dbReference type="Gene3D" id="1.10.10.10">
    <property type="entry name" value="Winged helix-like DNA-binding domain superfamily/Winged helix DNA-binding domain"/>
    <property type="match status" value="1"/>
</dbReference>
<organism evidence="2 3">
    <name type="scientific">Virgisporangium aliadipatigenens</name>
    <dbReference type="NCBI Taxonomy" id="741659"/>
    <lineage>
        <taxon>Bacteria</taxon>
        <taxon>Bacillati</taxon>
        <taxon>Actinomycetota</taxon>
        <taxon>Actinomycetes</taxon>
        <taxon>Micromonosporales</taxon>
        <taxon>Micromonosporaceae</taxon>
        <taxon>Virgisporangium</taxon>
    </lineage>
</organism>
<dbReference type="InterPro" id="IPR000014">
    <property type="entry name" value="PAS"/>
</dbReference>
<dbReference type="Gene3D" id="3.30.450.20">
    <property type="entry name" value="PAS domain"/>
    <property type="match status" value="1"/>
</dbReference>
<dbReference type="InterPro" id="IPR016032">
    <property type="entry name" value="Sig_transdc_resp-reg_C-effctor"/>
</dbReference>
<protein>
    <recommendedName>
        <fullName evidence="1">PAS domain-containing protein</fullName>
    </recommendedName>
</protein>
<dbReference type="SUPFAM" id="SSF46894">
    <property type="entry name" value="C-terminal effector domain of the bipartite response regulators"/>
    <property type="match status" value="1"/>
</dbReference>
<dbReference type="Proteomes" id="UP000619260">
    <property type="component" value="Unassembled WGS sequence"/>
</dbReference>
<sequence length="233" mass="25623">MDTWSGNHRCVTMARREMVSNVHPLPTVSVAEPDEAFELVRSFFPKSGTRMAKLDRFGRIERVSSALVRQVGRPATEVHGKMFEDFLRPEDRETFRTNFGAVRAGSRPYWSDVVTVRGMGPRVFSCRVTAIGVRRGSERVDTVVVVLSAKRSGHLFALTASNARVLEGVAAGASTADLAAQMHLSPQGIEYHVASLLRRVNAPNRPALVARAYALGILTPGRWPPRVSVDALM</sequence>
<keyword evidence="3" id="KW-1185">Reference proteome</keyword>
<reference evidence="2" key="1">
    <citation type="submission" date="2021-01" db="EMBL/GenBank/DDBJ databases">
        <title>Whole genome shotgun sequence of Virgisporangium aliadipatigenens NBRC 105644.</title>
        <authorList>
            <person name="Komaki H."/>
            <person name="Tamura T."/>
        </authorList>
    </citation>
    <scope>NUCLEOTIDE SEQUENCE</scope>
    <source>
        <strain evidence="2">NBRC 105644</strain>
    </source>
</reference>
<dbReference type="Pfam" id="PF08448">
    <property type="entry name" value="PAS_4"/>
    <property type="match status" value="1"/>
</dbReference>
<dbReference type="EMBL" id="BOPF01000024">
    <property type="protein sequence ID" value="GIJ49088.1"/>
    <property type="molecule type" value="Genomic_DNA"/>
</dbReference>
<dbReference type="Pfam" id="PF00196">
    <property type="entry name" value="GerE"/>
    <property type="match status" value="1"/>
</dbReference>